<evidence type="ECO:0000256" key="1">
    <source>
        <dbReference type="SAM" id="MobiDB-lite"/>
    </source>
</evidence>
<accession>A0A5J9UL82</accession>
<feature type="non-terminal residue" evidence="2">
    <location>
        <position position="1"/>
    </location>
</feature>
<dbReference type="Gramene" id="TVU24058">
    <property type="protein sequence ID" value="TVU24058"/>
    <property type="gene ID" value="EJB05_26453"/>
</dbReference>
<sequence>MTMQMRRADEDADADAASMRGAREEETKSNREERKGHERRVKVDETMASSLTPVSDEEENEKKQKKKKLCVSVMPPEAELVEVLLNYKACSPSKNEALAALVEEDSDDKHWKDTVTLFAEVEDILRRDDDPILPAIEKLRHDLETKGCITYEVTHDDEL</sequence>
<comment type="caution">
    <text evidence="2">The sequence shown here is derived from an EMBL/GenBank/DDBJ whole genome shotgun (WGS) entry which is preliminary data.</text>
</comment>
<reference evidence="2 3" key="1">
    <citation type="journal article" date="2019" name="Sci. Rep.">
        <title>A high-quality genome of Eragrostis curvula grass provides insights into Poaceae evolution and supports new strategies to enhance forage quality.</title>
        <authorList>
            <person name="Carballo J."/>
            <person name="Santos B.A.C.M."/>
            <person name="Zappacosta D."/>
            <person name="Garbus I."/>
            <person name="Selva J.P."/>
            <person name="Gallo C.A."/>
            <person name="Diaz A."/>
            <person name="Albertini E."/>
            <person name="Caccamo M."/>
            <person name="Echenique V."/>
        </authorList>
    </citation>
    <scope>NUCLEOTIDE SEQUENCE [LARGE SCALE GENOMIC DNA]</scope>
    <source>
        <strain evidence="3">cv. Victoria</strain>
        <tissue evidence="2">Leaf</tissue>
    </source>
</reference>
<evidence type="ECO:0000313" key="2">
    <source>
        <dbReference type="EMBL" id="TVU24058.1"/>
    </source>
</evidence>
<feature type="compositionally biased region" description="Basic and acidic residues" evidence="1">
    <location>
        <begin position="21"/>
        <end position="45"/>
    </location>
</feature>
<name>A0A5J9UL82_9POAL</name>
<gene>
    <name evidence="2" type="ORF">EJB05_26453</name>
</gene>
<dbReference type="AlphaFoldDB" id="A0A5J9UL82"/>
<dbReference type="Proteomes" id="UP000324897">
    <property type="component" value="Chromosome 2"/>
</dbReference>
<feature type="region of interest" description="Disordered" evidence="1">
    <location>
        <begin position="1"/>
        <end position="68"/>
    </location>
</feature>
<protein>
    <submittedName>
        <fullName evidence="2">Uncharacterized protein</fullName>
    </submittedName>
</protein>
<proteinExistence type="predicted"/>
<dbReference type="EMBL" id="RWGY01000013">
    <property type="protein sequence ID" value="TVU24058.1"/>
    <property type="molecule type" value="Genomic_DNA"/>
</dbReference>
<organism evidence="2 3">
    <name type="scientific">Eragrostis curvula</name>
    <name type="common">weeping love grass</name>
    <dbReference type="NCBI Taxonomy" id="38414"/>
    <lineage>
        <taxon>Eukaryota</taxon>
        <taxon>Viridiplantae</taxon>
        <taxon>Streptophyta</taxon>
        <taxon>Embryophyta</taxon>
        <taxon>Tracheophyta</taxon>
        <taxon>Spermatophyta</taxon>
        <taxon>Magnoliopsida</taxon>
        <taxon>Liliopsida</taxon>
        <taxon>Poales</taxon>
        <taxon>Poaceae</taxon>
        <taxon>PACMAD clade</taxon>
        <taxon>Chloridoideae</taxon>
        <taxon>Eragrostideae</taxon>
        <taxon>Eragrostidinae</taxon>
        <taxon>Eragrostis</taxon>
    </lineage>
</organism>
<keyword evidence="3" id="KW-1185">Reference proteome</keyword>
<evidence type="ECO:0000313" key="3">
    <source>
        <dbReference type="Proteomes" id="UP000324897"/>
    </source>
</evidence>